<dbReference type="Gene3D" id="3.30.430.20">
    <property type="entry name" value="Gnk2 domain, C-X8-C-X2-C motif"/>
    <property type="match status" value="2"/>
</dbReference>
<keyword evidence="3" id="KW-0732">Signal</keyword>
<dbReference type="PANTHER" id="PTHR32411">
    <property type="entry name" value="CYSTEINE-RICH REPEAT SECRETORY PROTEIN 38-RELATED"/>
    <property type="match status" value="1"/>
</dbReference>
<dbReference type="PROSITE" id="PS51473">
    <property type="entry name" value="GNK2"/>
    <property type="match status" value="2"/>
</dbReference>
<dbReference type="OrthoDB" id="696781at2759"/>
<comment type="subcellular location">
    <subcellularLocation>
        <location evidence="1">Secreted</location>
    </subcellularLocation>
</comment>
<evidence type="ECO:0000259" key="6">
    <source>
        <dbReference type="PROSITE" id="PS51473"/>
    </source>
</evidence>
<evidence type="ECO:0000256" key="1">
    <source>
        <dbReference type="ARBA" id="ARBA00004613"/>
    </source>
</evidence>
<comment type="caution">
    <text evidence="7">The sequence shown here is derived from an EMBL/GenBank/DDBJ whole genome shotgun (WGS) entry which is preliminary data.</text>
</comment>
<dbReference type="PANTHER" id="PTHR32411:SF55">
    <property type="entry name" value="CYSTEINE-RICH REPEAT SECRETORY PROTEIN 55"/>
    <property type="match status" value="1"/>
</dbReference>
<dbReference type="GO" id="GO:0005576">
    <property type="term" value="C:extracellular region"/>
    <property type="evidence" value="ECO:0007669"/>
    <property type="project" value="UniProtKB-SubCell"/>
</dbReference>
<evidence type="ECO:0000256" key="5">
    <source>
        <dbReference type="ARBA" id="ARBA00038515"/>
    </source>
</evidence>
<keyword evidence="2" id="KW-0964">Secreted</keyword>
<dbReference type="EMBL" id="JAKOGI010000007">
    <property type="protein sequence ID" value="KAJ8451790.1"/>
    <property type="molecule type" value="Genomic_DNA"/>
</dbReference>
<keyword evidence="4" id="KW-0677">Repeat</keyword>
<dbReference type="InterPro" id="IPR038408">
    <property type="entry name" value="GNK2_sf"/>
</dbReference>
<dbReference type="AlphaFoldDB" id="A0A9Q1KXN4"/>
<dbReference type="Proteomes" id="UP001153076">
    <property type="component" value="Unassembled WGS sequence"/>
</dbReference>
<dbReference type="Pfam" id="PF01657">
    <property type="entry name" value="Stress-antifung"/>
    <property type="match status" value="2"/>
</dbReference>
<dbReference type="InterPro" id="IPR050581">
    <property type="entry name" value="CRR_secretory_protein"/>
</dbReference>
<evidence type="ECO:0000313" key="8">
    <source>
        <dbReference type="Proteomes" id="UP001153076"/>
    </source>
</evidence>
<keyword evidence="8" id="KW-1185">Reference proteome</keyword>
<dbReference type="CDD" id="cd23509">
    <property type="entry name" value="Gnk2-like"/>
    <property type="match status" value="2"/>
</dbReference>
<feature type="domain" description="Gnk2-homologous" evidence="6">
    <location>
        <begin position="179"/>
        <end position="283"/>
    </location>
</feature>
<evidence type="ECO:0000256" key="3">
    <source>
        <dbReference type="ARBA" id="ARBA00022729"/>
    </source>
</evidence>
<sequence>MDFQSIEPLKVFRKPNFDNIMSWAEATHHVEPRIDVSKLVEQCHLFYCFRGWGRAVANLVLFFVIACSKEYVGPWGPYCNPNSNIPPDSPVSANIDNLLAAMVRASQMNNGFSGLSSGTGKNTIYGLAQCRGDVNIKEYCYPCIQDAVQQVINECPANPMLKSGTTIALQDNFFGMFDASQNALVRNQDDYKDPESLFIGATIWDIISKAVEHASGGIGTGKVDLPDSHTLYGAAQCTTDLRPFDCAQCLGAAVKEFDDFCKPKRGCRVYLSSCAVRYEIYNFPPPMMLGLRRFKVKLWKS</sequence>
<evidence type="ECO:0000256" key="4">
    <source>
        <dbReference type="ARBA" id="ARBA00022737"/>
    </source>
</evidence>
<evidence type="ECO:0000256" key="2">
    <source>
        <dbReference type="ARBA" id="ARBA00022525"/>
    </source>
</evidence>
<proteinExistence type="inferred from homology"/>
<reference evidence="7" key="1">
    <citation type="submission" date="2022-04" db="EMBL/GenBank/DDBJ databases">
        <title>Carnegiea gigantea Genome sequencing and assembly v2.</title>
        <authorList>
            <person name="Copetti D."/>
            <person name="Sanderson M.J."/>
            <person name="Burquez A."/>
            <person name="Wojciechowski M.F."/>
        </authorList>
    </citation>
    <scope>NUCLEOTIDE SEQUENCE</scope>
    <source>
        <strain evidence="7">SGP5-SGP5p</strain>
        <tissue evidence="7">Aerial part</tissue>
    </source>
</reference>
<organism evidence="7 8">
    <name type="scientific">Carnegiea gigantea</name>
    <dbReference type="NCBI Taxonomy" id="171969"/>
    <lineage>
        <taxon>Eukaryota</taxon>
        <taxon>Viridiplantae</taxon>
        <taxon>Streptophyta</taxon>
        <taxon>Embryophyta</taxon>
        <taxon>Tracheophyta</taxon>
        <taxon>Spermatophyta</taxon>
        <taxon>Magnoliopsida</taxon>
        <taxon>eudicotyledons</taxon>
        <taxon>Gunneridae</taxon>
        <taxon>Pentapetalae</taxon>
        <taxon>Caryophyllales</taxon>
        <taxon>Cactineae</taxon>
        <taxon>Cactaceae</taxon>
        <taxon>Cactoideae</taxon>
        <taxon>Echinocereeae</taxon>
        <taxon>Carnegiea</taxon>
    </lineage>
</organism>
<gene>
    <name evidence="7" type="ORF">Cgig2_007273</name>
</gene>
<protein>
    <recommendedName>
        <fullName evidence="6">Gnk2-homologous domain-containing protein</fullName>
    </recommendedName>
</protein>
<feature type="domain" description="Gnk2-homologous" evidence="6">
    <location>
        <begin position="72"/>
        <end position="177"/>
    </location>
</feature>
<comment type="similarity">
    <text evidence="5">Belongs to the cysteine-rich repeat secretory protein family.</text>
</comment>
<accession>A0A9Q1KXN4</accession>
<evidence type="ECO:0000313" key="7">
    <source>
        <dbReference type="EMBL" id="KAJ8451790.1"/>
    </source>
</evidence>
<dbReference type="InterPro" id="IPR002902">
    <property type="entry name" value="GNK2"/>
</dbReference>
<name>A0A9Q1KXN4_9CARY</name>